<dbReference type="PANTHER" id="PTHR11860:SF87">
    <property type="entry name" value="CMRF35-LIKE MOLECULE 8"/>
    <property type="match status" value="1"/>
</dbReference>
<dbReference type="Gene3D" id="2.60.40.10">
    <property type="entry name" value="Immunoglobulins"/>
    <property type="match status" value="1"/>
</dbReference>
<evidence type="ECO:0000313" key="9">
    <source>
        <dbReference type="Ensembl" id="ENSPMRP00000021346.1"/>
    </source>
</evidence>
<keyword evidence="3 7" id="KW-0732">Signal</keyword>
<dbReference type="Pfam" id="PF07686">
    <property type="entry name" value="V-set"/>
    <property type="match status" value="1"/>
</dbReference>
<evidence type="ECO:0000256" key="5">
    <source>
        <dbReference type="ARBA" id="ARBA00023157"/>
    </source>
</evidence>
<evidence type="ECO:0000256" key="1">
    <source>
        <dbReference type="ARBA" id="ARBA00004370"/>
    </source>
</evidence>
<feature type="chain" id="PRO_5025586622" description="Immunoglobulin V-set domain-containing protein" evidence="7">
    <location>
        <begin position="21"/>
        <end position="197"/>
    </location>
</feature>
<evidence type="ECO:0000256" key="4">
    <source>
        <dbReference type="ARBA" id="ARBA00023136"/>
    </source>
</evidence>
<reference evidence="9" key="3">
    <citation type="submission" date="2025-09" db="UniProtKB">
        <authorList>
            <consortium name="Ensembl"/>
        </authorList>
    </citation>
    <scope>IDENTIFICATION</scope>
</reference>
<dbReference type="FunFam" id="2.60.40.10:FF:000370">
    <property type="entry name" value="CMRF35-like molecule 1"/>
    <property type="match status" value="1"/>
</dbReference>
<reference evidence="9" key="2">
    <citation type="submission" date="2025-08" db="UniProtKB">
        <authorList>
            <consortium name="Ensembl"/>
        </authorList>
    </citation>
    <scope>IDENTIFICATION</scope>
</reference>
<evidence type="ECO:0000256" key="6">
    <source>
        <dbReference type="SAM" id="Phobius"/>
    </source>
</evidence>
<keyword evidence="4 6" id="KW-0472">Membrane</keyword>
<evidence type="ECO:0000256" key="7">
    <source>
        <dbReference type="SAM" id="SignalP"/>
    </source>
</evidence>
<dbReference type="GeneTree" id="ENSGT00940000154332"/>
<dbReference type="OMA" id="GFRIHIT"/>
<dbReference type="CDD" id="cd05716">
    <property type="entry name" value="IgV_pIgR_like"/>
    <property type="match status" value="1"/>
</dbReference>
<dbReference type="InterPro" id="IPR050671">
    <property type="entry name" value="CD300_family_receptors"/>
</dbReference>
<organism evidence="9 10">
    <name type="scientific">Podarcis muralis</name>
    <name type="common">Wall lizard</name>
    <name type="synonym">Lacerta muralis</name>
    <dbReference type="NCBI Taxonomy" id="64176"/>
    <lineage>
        <taxon>Eukaryota</taxon>
        <taxon>Metazoa</taxon>
        <taxon>Chordata</taxon>
        <taxon>Craniata</taxon>
        <taxon>Vertebrata</taxon>
        <taxon>Euteleostomi</taxon>
        <taxon>Lepidosauria</taxon>
        <taxon>Squamata</taxon>
        <taxon>Bifurcata</taxon>
        <taxon>Unidentata</taxon>
        <taxon>Episquamata</taxon>
        <taxon>Laterata</taxon>
        <taxon>Lacertibaenia</taxon>
        <taxon>Lacertidae</taxon>
        <taxon>Podarcis</taxon>
    </lineage>
</organism>
<proteinExistence type="predicted"/>
<dbReference type="InterPro" id="IPR013783">
    <property type="entry name" value="Ig-like_fold"/>
</dbReference>
<dbReference type="SUPFAM" id="SSF48726">
    <property type="entry name" value="Immunoglobulin"/>
    <property type="match status" value="1"/>
</dbReference>
<dbReference type="AlphaFoldDB" id="A0A670JAR0"/>
<dbReference type="InterPro" id="IPR036179">
    <property type="entry name" value="Ig-like_dom_sf"/>
</dbReference>
<name>A0A670JAR0_PODMU</name>
<keyword evidence="10" id="KW-1185">Reference proteome</keyword>
<evidence type="ECO:0000259" key="8">
    <source>
        <dbReference type="Pfam" id="PF07686"/>
    </source>
</evidence>
<dbReference type="InterPro" id="IPR013106">
    <property type="entry name" value="Ig_V-set"/>
</dbReference>
<feature type="transmembrane region" description="Helical" evidence="6">
    <location>
        <begin position="153"/>
        <end position="175"/>
    </location>
</feature>
<dbReference type="GO" id="GO:0004888">
    <property type="term" value="F:transmembrane signaling receptor activity"/>
    <property type="evidence" value="ECO:0007669"/>
    <property type="project" value="TreeGrafter"/>
</dbReference>
<dbReference type="GO" id="GO:0005886">
    <property type="term" value="C:plasma membrane"/>
    <property type="evidence" value="ECO:0007669"/>
    <property type="project" value="TreeGrafter"/>
</dbReference>
<dbReference type="Ensembl" id="ENSPMRT00000022658.1">
    <property type="protein sequence ID" value="ENSPMRP00000021346.1"/>
    <property type="gene ID" value="ENSPMRG00000013867.1"/>
</dbReference>
<dbReference type="PANTHER" id="PTHR11860">
    <property type="entry name" value="POLYMERIC-IMMUNOGLOBULIN RECEPTOR"/>
    <property type="match status" value="1"/>
</dbReference>
<keyword evidence="5" id="KW-1015">Disulfide bond</keyword>
<accession>A0A670JAR0</accession>
<reference evidence="9 10" key="1">
    <citation type="journal article" date="2019" name="Proc. Natl. Acad. Sci. U.S.A.">
        <title>Regulatory changes in pterin and carotenoid genes underlie balanced color polymorphisms in the wall lizard.</title>
        <authorList>
            <person name="Andrade P."/>
            <person name="Pinho C."/>
            <person name="Perez I de Lanuza G."/>
            <person name="Afonso S."/>
            <person name="Brejcha J."/>
            <person name="Rubin C.J."/>
            <person name="Wallerman O."/>
            <person name="Pereira P."/>
            <person name="Sabatino S.J."/>
            <person name="Bellati A."/>
            <person name="Pellitteri-Rosa D."/>
            <person name="Bosakova Z."/>
            <person name="Bunikis I."/>
            <person name="Carretero M.A."/>
            <person name="Feiner N."/>
            <person name="Marsik P."/>
            <person name="Pauperio F."/>
            <person name="Salvi D."/>
            <person name="Soler L."/>
            <person name="While G.M."/>
            <person name="Uller T."/>
            <person name="Font E."/>
            <person name="Andersson L."/>
            <person name="Carneiro M."/>
        </authorList>
    </citation>
    <scope>NUCLEOTIDE SEQUENCE</scope>
</reference>
<comment type="subcellular location">
    <subcellularLocation>
        <location evidence="1">Membrane</location>
    </subcellularLocation>
</comment>
<keyword evidence="2 6" id="KW-0812">Transmembrane</keyword>
<evidence type="ECO:0000256" key="3">
    <source>
        <dbReference type="ARBA" id="ARBA00022729"/>
    </source>
</evidence>
<evidence type="ECO:0000256" key="2">
    <source>
        <dbReference type="ARBA" id="ARBA00022692"/>
    </source>
</evidence>
<dbReference type="Proteomes" id="UP000472272">
    <property type="component" value="Chromosome 2"/>
</dbReference>
<protein>
    <recommendedName>
        <fullName evidence="8">Immunoglobulin V-set domain-containing protein</fullName>
    </recommendedName>
</protein>
<sequence>MRVWRTMTLLIWGLLPGCMSVLIGPEALGGFLGKSLSVMCKYEYWYQTYKKYWCKGSSWNKCSVVVQTTGSEEEVKAGRMSIKDNHTNLEFTVRMESLTQQDAGIYWCGIKKRGYDPGFRIHITVLPDPEETTAISSQTDLDPSLNTTDNVHLIYVLFTLKTLILLGLGIAMIWMHRRQSEEIFSCHVARKCWTAIP</sequence>
<keyword evidence="6" id="KW-1133">Transmembrane helix</keyword>
<feature type="signal peptide" evidence="7">
    <location>
        <begin position="1"/>
        <end position="20"/>
    </location>
</feature>
<evidence type="ECO:0000313" key="10">
    <source>
        <dbReference type="Proteomes" id="UP000472272"/>
    </source>
</evidence>
<feature type="domain" description="Immunoglobulin V-set" evidence="8">
    <location>
        <begin position="25"/>
        <end position="121"/>
    </location>
</feature>